<dbReference type="InterPro" id="IPR029021">
    <property type="entry name" value="Prot-tyrosine_phosphatase-like"/>
</dbReference>
<protein>
    <recommendedName>
        <fullName evidence="1">Beta-lactamase hydrolase-like protein phosphatase-like domain-containing protein</fullName>
    </recommendedName>
</protein>
<keyword evidence="3" id="KW-1185">Reference proteome</keyword>
<dbReference type="NCBIfam" id="TIGR01244">
    <property type="entry name" value="TIGR01244 family sulfur transferase"/>
    <property type="match status" value="1"/>
</dbReference>
<dbReference type="Gene3D" id="3.90.190.10">
    <property type="entry name" value="Protein tyrosine phosphatase superfamily"/>
    <property type="match status" value="1"/>
</dbReference>
<evidence type="ECO:0000313" key="2">
    <source>
        <dbReference type="EMBL" id="GGE01632.1"/>
    </source>
</evidence>
<proteinExistence type="predicted"/>
<evidence type="ECO:0000313" key="3">
    <source>
        <dbReference type="Proteomes" id="UP000619041"/>
    </source>
</evidence>
<dbReference type="InterPro" id="IPR005939">
    <property type="entry name" value="BLH_phosphatase-like"/>
</dbReference>
<dbReference type="SUPFAM" id="SSF52799">
    <property type="entry name" value="(Phosphotyrosine protein) phosphatases II"/>
    <property type="match status" value="1"/>
</dbReference>
<evidence type="ECO:0000259" key="1">
    <source>
        <dbReference type="Pfam" id="PF04273"/>
    </source>
</evidence>
<dbReference type="Proteomes" id="UP000619041">
    <property type="component" value="Unassembled WGS sequence"/>
</dbReference>
<sequence>MELKQLSCQFAVTGQVAPGDMAVVASQGFRTVVCNRPDHEGSDQPEASQLEAAAARQGLRFEYLPIVPGQATDLDARRLARILDETQSPVLAFCRSGARAESLWRRARELSGD</sequence>
<dbReference type="Pfam" id="PF04273">
    <property type="entry name" value="BLH_phosphatase"/>
    <property type="match status" value="1"/>
</dbReference>
<dbReference type="RefSeq" id="WP_188645151.1">
    <property type="nucleotide sequence ID" value="NZ_BMKL01000001.1"/>
</dbReference>
<name>A0ABQ1S9Y9_9SPHN</name>
<organism evidence="2 3">
    <name type="scientific">Tsuneonella deserti</name>
    <dbReference type="NCBI Taxonomy" id="2035528"/>
    <lineage>
        <taxon>Bacteria</taxon>
        <taxon>Pseudomonadati</taxon>
        <taxon>Pseudomonadota</taxon>
        <taxon>Alphaproteobacteria</taxon>
        <taxon>Sphingomonadales</taxon>
        <taxon>Erythrobacteraceae</taxon>
        <taxon>Tsuneonella</taxon>
    </lineage>
</organism>
<gene>
    <name evidence="2" type="ORF">GCM10011515_21690</name>
</gene>
<feature type="domain" description="Beta-lactamase hydrolase-like protein phosphatase-like" evidence="1">
    <location>
        <begin position="3"/>
        <end position="105"/>
    </location>
</feature>
<dbReference type="EMBL" id="BMKL01000001">
    <property type="protein sequence ID" value="GGE01632.1"/>
    <property type="molecule type" value="Genomic_DNA"/>
</dbReference>
<reference evidence="3" key="1">
    <citation type="journal article" date="2019" name="Int. J. Syst. Evol. Microbiol.">
        <title>The Global Catalogue of Microorganisms (GCM) 10K type strain sequencing project: providing services to taxonomists for standard genome sequencing and annotation.</title>
        <authorList>
            <consortium name="The Broad Institute Genomics Platform"/>
            <consortium name="The Broad Institute Genome Sequencing Center for Infectious Disease"/>
            <person name="Wu L."/>
            <person name="Ma J."/>
        </authorList>
    </citation>
    <scope>NUCLEOTIDE SEQUENCE [LARGE SCALE GENOMIC DNA]</scope>
    <source>
        <strain evidence="3">CGMCC 1.15959</strain>
    </source>
</reference>
<accession>A0ABQ1S9Y9</accession>
<comment type="caution">
    <text evidence="2">The sequence shown here is derived from an EMBL/GenBank/DDBJ whole genome shotgun (WGS) entry which is preliminary data.</text>
</comment>